<keyword evidence="9 11" id="KW-0411">Iron-sulfur</keyword>
<dbReference type="Pfam" id="PF01938">
    <property type="entry name" value="TRAM"/>
    <property type="match status" value="1"/>
</dbReference>
<comment type="function">
    <text evidence="1 11">Catalyzes the methylthiolation of N6-(dimethylallyl)adenosine (i(6)A), leading to the formation of 2-methylthio-N6-(dimethylallyl)adenosine (ms(2)i(6)A) at position 37 in tRNAs that read codons beginning with uridine.</text>
</comment>
<keyword evidence="16" id="KW-1185">Reference proteome</keyword>
<comment type="subcellular location">
    <subcellularLocation>
        <location evidence="11">Cytoplasm</location>
    </subcellularLocation>
</comment>
<dbReference type="Gene3D" id="3.40.50.12160">
    <property type="entry name" value="Methylthiotransferase, N-terminal domain"/>
    <property type="match status" value="1"/>
</dbReference>
<dbReference type="SFLD" id="SFLDG01061">
    <property type="entry name" value="methylthiotransferase"/>
    <property type="match status" value="1"/>
</dbReference>
<keyword evidence="3 11" id="KW-0963">Cytoplasm</keyword>
<feature type="binding site" evidence="11">
    <location>
        <position position="83"/>
    </location>
    <ligand>
        <name>[4Fe-4S] cluster</name>
        <dbReference type="ChEBI" id="CHEBI:49883"/>
        <label>1</label>
    </ligand>
</feature>
<keyword evidence="5 11" id="KW-0949">S-adenosyl-L-methionine</keyword>
<dbReference type="SFLD" id="SFLDS00029">
    <property type="entry name" value="Radical_SAM"/>
    <property type="match status" value="1"/>
</dbReference>
<evidence type="ECO:0000256" key="5">
    <source>
        <dbReference type="ARBA" id="ARBA00022691"/>
    </source>
</evidence>
<feature type="domain" description="Radical SAM core" evidence="14">
    <location>
        <begin position="179"/>
        <end position="409"/>
    </location>
</feature>
<dbReference type="GO" id="GO:0046872">
    <property type="term" value="F:metal ion binding"/>
    <property type="evidence" value="ECO:0007669"/>
    <property type="project" value="UniProtKB-KW"/>
</dbReference>
<dbReference type="Pfam" id="PF04055">
    <property type="entry name" value="Radical_SAM"/>
    <property type="match status" value="1"/>
</dbReference>
<evidence type="ECO:0000256" key="8">
    <source>
        <dbReference type="ARBA" id="ARBA00023004"/>
    </source>
</evidence>
<dbReference type="PROSITE" id="PS51449">
    <property type="entry name" value="MTTASE_N"/>
    <property type="match status" value="1"/>
</dbReference>
<dbReference type="GO" id="GO:0005829">
    <property type="term" value="C:cytosol"/>
    <property type="evidence" value="ECO:0007669"/>
    <property type="project" value="TreeGrafter"/>
</dbReference>
<dbReference type="NCBIfam" id="TIGR00089">
    <property type="entry name" value="MiaB/RimO family radical SAM methylthiotransferase"/>
    <property type="match status" value="1"/>
</dbReference>
<dbReference type="CDD" id="cd01335">
    <property type="entry name" value="Radical_SAM"/>
    <property type="match status" value="1"/>
</dbReference>
<dbReference type="InterPro" id="IPR023404">
    <property type="entry name" value="rSAM_horseshoe"/>
</dbReference>
<comment type="subunit">
    <text evidence="11">Monomer.</text>
</comment>
<dbReference type="InterPro" id="IPR002792">
    <property type="entry name" value="TRAM_dom"/>
</dbReference>
<dbReference type="EC" id="2.8.4.3" evidence="10 11"/>
<feature type="binding site" evidence="11">
    <location>
        <position position="47"/>
    </location>
    <ligand>
        <name>[4Fe-4S] cluster</name>
        <dbReference type="ChEBI" id="CHEBI:49883"/>
        <label>1</label>
    </ligand>
</feature>
<evidence type="ECO:0000313" key="16">
    <source>
        <dbReference type="Proteomes" id="UP001321786"/>
    </source>
</evidence>
<feature type="binding site" evidence="11">
    <location>
        <position position="200"/>
    </location>
    <ligand>
        <name>[4Fe-4S] cluster</name>
        <dbReference type="ChEBI" id="CHEBI:49883"/>
        <label>2</label>
        <note>4Fe-4S-S-AdoMet</note>
    </ligand>
</feature>
<proteinExistence type="inferred from homology"/>
<feature type="domain" description="MTTase N-terminal" evidence="13">
    <location>
        <begin position="38"/>
        <end position="156"/>
    </location>
</feature>
<sequence length="479" mass="55339">MKIDRYVSPTELILKNQIIMNDIRQKNHELFEKTDKTNKFMIITYGCQMNEHDSEKLIGMLKLMGYERTEVKEDADLIIFNTCCVRENAELRVYGNLGHLKSLKEKNPNLKIAVCGCMMQQAQVVEEIKKKYRHVDLIFGTHNTHNFPSLLSKAFGTKNTVVEVWDNEGEIIEGLPLERKFGLKAYVNIMYGCNNFCTYCIVPYTRGRERSRKTEDIINEIEGLVNDGIKDVTLLGQNVNSYGKTLENKISFSDLLREVNKIEGIERIKFMTSHPKDISKELIDTMAECEHVCEHLHLPIQAGSNRLLKAMNRNYTVEKYMEMINYAKERIKGLSISTDFIIGFPGETDEDIEDTIKLIKEVRYDSAFTYIYSKRQGTPAYTYENQIDEKLKHVRFEKVLDELNKIIIEKNANRKGEILEVLVEEKSKSEDKLLTGRSRMNNGVHFEGSDELIGKFVLVKITNPKKFSLVGELVEVLDK</sequence>
<evidence type="ECO:0000256" key="10">
    <source>
        <dbReference type="ARBA" id="ARBA00033765"/>
    </source>
</evidence>
<dbReference type="GO" id="GO:0051539">
    <property type="term" value="F:4 iron, 4 sulfur cluster binding"/>
    <property type="evidence" value="ECO:0007669"/>
    <property type="project" value="UniProtKB-UniRule"/>
</dbReference>
<evidence type="ECO:0000259" key="13">
    <source>
        <dbReference type="PROSITE" id="PS51449"/>
    </source>
</evidence>
<gene>
    <name evidence="11 15" type="primary">miaB</name>
    <name evidence="15" type="ORF">HLPR_14000</name>
</gene>
<dbReference type="Proteomes" id="UP001321786">
    <property type="component" value="Chromosome"/>
</dbReference>
<dbReference type="InterPro" id="IPR005839">
    <property type="entry name" value="Methylthiotransferase"/>
</dbReference>
<evidence type="ECO:0000256" key="9">
    <source>
        <dbReference type="ARBA" id="ARBA00023014"/>
    </source>
</evidence>
<dbReference type="RefSeq" id="WP_422388889.1">
    <property type="nucleotide sequence ID" value="NZ_AP028654.1"/>
</dbReference>
<comment type="cofactor">
    <cofactor evidence="11">
        <name>[4Fe-4S] cluster</name>
        <dbReference type="ChEBI" id="CHEBI:49883"/>
    </cofactor>
    <text evidence="11">Binds 2 [4Fe-4S] clusters. One cluster is coordinated with 3 cysteines and an exchangeable S-adenosyl-L-methionine.</text>
</comment>
<dbReference type="PROSITE" id="PS01278">
    <property type="entry name" value="MTTASE_RADICAL"/>
    <property type="match status" value="1"/>
</dbReference>
<keyword evidence="4 11" id="KW-0808">Transferase</keyword>
<keyword evidence="8 11" id="KW-0408">Iron</keyword>
<evidence type="ECO:0000313" key="15">
    <source>
        <dbReference type="EMBL" id="BEP29069.1"/>
    </source>
</evidence>
<keyword evidence="2 11" id="KW-0004">4Fe-4S</keyword>
<dbReference type="SFLD" id="SFLDF00273">
    <property type="entry name" value="(dimethylallyl)adenosine_tRNA"/>
    <property type="match status" value="1"/>
</dbReference>
<keyword evidence="7 11" id="KW-0479">Metal-binding</keyword>
<protein>
    <recommendedName>
        <fullName evidence="10 11">tRNA-2-methylthio-N(6)-dimethylallyladenosine synthase</fullName>
        <ecNumber evidence="10 11">2.8.4.3</ecNumber>
    </recommendedName>
    <alternativeName>
        <fullName evidence="11">(Dimethylallyl)adenosine tRNA methylthiotransferase MiaB</fullName>
    </alternativeName>
    <alternativeName>
        <fullName evidence="11">tRNA-i(6)A37 methylthiotransferase</fullName>
    </alternativeName>
</protein>
<dbReference type="SMART" id="SM00729">
    <property type="entry name" value="Elp3"/>
    <property type="match status" value="1"/>
</dbReference>
<dbReference type="PANTHER" id="PTHR43020:SF2">
    <property type="entry name" value="MITOCHONDRIAL TRNA METHYLTHIOTRANSFERASE CDK5RAP1"/>
    <property type="match status" value="1"/>
</dbReference>
<feature type="domain" description="TRAM" evidence="12">
    <location>
        <begin position="412"/>
        <end position="475"/>
    </location>
</feature>
<organism evidence="15 16">
    <name type="scientific">Helicovermis profundi</name>
    <dbReference type="NCBI Taxonomy" id="3065157"/>
    <lineage>
        <taxon>Bacteria</taxon>
        <taxon>Bacillati</taxon>
        <taxon>Bacillota</taxon>
        <taxon>Clostridia</taxon>
        <taxon>Helicovermis</taxon>
    </lineage>
</organism>
<feature type="binding site" evidence="11">
    <location>
        <position position="197"/>
    </location>
    <ligand>
        <name>[4Fe-4S] cluster</name>
        <dbReference type="ChEBI" id="CHEBI:49883"/>
        <label>2</label>
        <note>4Fe-4S-S-AdoMet</note>
    </ligand>
</feature>
<dbReference type="InterPro" id="IPR013848">
    <property type="entry name" value="Methylthiotransferase_N"/>
</dbReference>
<dbReference type="FunFam" id="3.40.50.12160:FF:000006">
    <property type="entry name" value="tRNA-2-methylthio-N(6)-dimethylallyladenosine synthase"/>
    <property type="match status" value="1"/>
</dbReference>
<dbReference type="PROSITE" id="PS51918">
    <property type="entry name" value="RADICAL_SAM"/>
    <property type="match status" value="1"/>
</dbReference>
<dbReference type="PANTHER" id="PTHR43020">
    <property type="entry name" value="CDK5 REGULATORY SUBUNIT-ASSOCIATED PROTEIN 1"/>
    <property type="match status" value="1"/>
</dbReference>
<dbReference type="AlphaFoldDB" id="A0AAU9ELX6"/>
<dbReference type="InterPro" id="IPR007197">
    <property type="entry name" value="rSAM"/>
</dbReference>
<keyword evidence="6 11" id="KW-0819">tRNA processing</keyword>
<dbReference type="InterPro" id="IPR006463">
    <property type="entry name" value="MiaB_methiolase"/>
</dbReference>
<evidence type="ECO:0000259" key="14">
    <source>
        <dbReference type="PROSITE" id="PS51918"/>
    </source>
</evidence>
<dbReference type="InterPro" id="IPR058240">
    <property type="entry name" value="rSAM_sf"/>
</dbReference>
<dbReference type="GO" id="GO:0035597">
    <property type="term" value="F:tRNA-2-methylthio-N(6)-dimethylallyladenosine(37) synthase activity"/>
    <property type="evidence" value="ECO:0007669"/>
    <property type="project" value="UniProtKB-EC"/>
</dbReference>
<dbReference type="InterPro" id="IPR006638">
    <property type="entry name" value="Elp3/MiaA/NifB-like_rSAM"/>
</dbReference>
<evidence type="ECO:0000256" key="2">
    <source>
        <dbReference type="ARBA" id="ARBA00022485"/>
    </source>
</evidence>
<evidence type="ECO:0000256" key="4">
    <source>
        <dbReference type="ARBA" id="ARBA00022679"/>
    </source>
</evidence>
<name>A0AAU9ELX6_9FIRM</name>
<evidence type="ECO:0000256" key="3">
    <source>
        <dbReference type="ARBA" id="ARBA00022490"/>
    </source>
</evidence>
<dbReference type="NCBIfam" id="TIGR01574">
    <property type="entry name" value="miaB-methiolase"/>
    <property type="match status" value="1"/>
</dbReference>
<dbReference type="EMBL" id="AP028654">
    <property type="protein sequence ID" value="BEP29069.1"/>
    <property type="molecule type" value="Genomic_DNA"/>
</dbReference>
<feature type="binding site" evidence="11">
    <location>
        <position position="117"/>
    </location>
    <ligand>
        <name>[4Fe-4S] cluster</name>
        <dbReference type="ChEBI" id="CHEBI:49883"/>
        <label>1</label>
    </ligand>
</feature>
<evidence type="ECO:0000256" key="7">
    <source>
        <dbReference type="ARBA" id="ARBA00022723"/>
    </source>
</evidence>
<reference evidence="15 16" key="1">
    <citation type="submission" date="2023-08" db="EMBL/GenBank/DDBJ databases">
        <title>Helicovermis profunda gen. nov., sp. nov., a novel mesophilic, fermentative bacterium within the Bacillota from a deep-sea hydrothermal vent chimney.</title>
        <authorList>
            <person name="Miyazaki U."/>
            <person name="Mizutani D."/>
            <person name="Hashimoto Y."/>
            <person name="Tame A."/>
            <person name="Sawayama S."/>
            <person name="Miyazaki J."/>
            <person name="Takai K."/>
            <person name="Nakagawa S."/>
        </authorList>
    </citation>
    <scope>NUCLEOTIDE SEQUENCE [LARGE SCALE GENOMIC DNA]</scope>
    <source>
        <strain evidence="15 16">S502</strain>
    </source>
</reference>
<comment type="similarity">
    <text evidence="11">Belongs to the methylthiotransferase family. MiaB subfamily.</text>
</comment>
<dbReference type="InterPro" id="IPR020612">
    <property type="entry name" value="Methylthiotransferase_CS"/>
</dbReference>
<evidence type="ECO:0000256" key="6">
    <source>
        <dbReference type="ARBA" id="ARBA00022694"/>
    </source>
</evidence>
<dbReference type="Pfam" id="PF00919">
    <property type="entry name" value="UPF0004"/>
    <property type="match status" value="1"/>
</dbReference>
<dbReference type="SFLD" id="SFLDG01082">
    <property type="entry name" value="B12-binding_domain_containing"/>
    <property type="match status" value="1"/>
</dbReference>
<evidence type="ECO:0000256" key="11">
    <source>
        <dbReference type="HAMAP-Rule" id="MF_01864"/>
    </source>
</evidence>
<dbReference type="Gene3D" id="3.80.30.20">
    <property type="entry name" value="tm_1862 like domain"/>
    <property type="match status" value="1"/>
</dbReference>
<dbReference type="PROSITE" id="PS50926">
    <property type="entry name" value="TRAM"/>
    <property type="match status" value="1"/>
</dbReference>
<comment type="catalytic activity">
    <reaction evidence="11">
        <text>N(6)-dimethylallyladenosine(37) in tRNA + (sulfur carrier)-SH + AH2 + 2 S-adenosyl-L-methionine = 2-methylsulfanyl-N(6)-dimethylallyladenosine(37) in tRNA + (sulfur carrier)-H + 5'-deoxyadenosine + L-methionine + A + S-adenosyl-L-homocysteine + 2 H(+)</text>
        <dbReference type="Rhea" id="RHEA:37067"/>
        <dbReference type="Rhea" id="RHEA-COMP:10375"/>
        <dbReference type="Rhea" id="RHEA-COMP:10376"/>
        <dbReference type="Rhea" id="RHEA-COMP:14737"/>
        <dbReference type="Rhea" id="RHEA-COMP:14739"/>
        <dbReference type="ChEBI" id="CHEBI:13193"/>
        <dbReference type="ChEBI" id="CHEBI:15378"/>
        <dbReference type="ChEBI" id="CHEBI:17319"/>
        <dbReference type="ChEBI" id="CHEBI:17499"/>
        <dbReference type="ChEBI" id="CHEBI:29917"/>
        <dbReference type="ChEBI" id="CHEBI:57844"/>
        <dbReference type="ChEBI" id="CHEBI:57856"/>
        <dbReference type="ChEBI" id="CHEBI:59789"/>
        <dbReference type="ChEBI" id="CHEBI:64428"/>
        <dbReference type="ChEBI" id="CHEBI:74415"/>
        <dbReference type="ChEBI" id="CHEBI:74417"/>
        <dbReference type="EC" id="2.8.4.3"/>
    </reaction>
</comment>
<feature type="binding site" evidence="11">
    <location>
        <position position="193"/>
    </location>
    <ligand>
        <name>[4Fe-4S] cluster</name>
        <dbReference type="ChEBI" id="CHEBI:49883"/>
        <label>2</label>
        <note>4Fe-4S-S-AdoMet</note>
    </ligand>
</feature>
<dbReference type="HAMAP" id="MF_01864">
    <property type="entry name" value="tRNA_metthiotr_MiaB"/>
    <property type="match status" value="1"/>
</dbReference>
<dbReference type="SUPFAM" id="SSF102114">
    <property type="entry name" value="Radical SAM enzymes"/>
    <property type="match status" value="1"/>
</dbReference>
<dbReference type="KEGG" id="hprf:HLPR_14000"/>
<accession>A0AAU9ELX6</accession>
<dbReference type="FunFam" id="3.80.30.20:FF:000001">
    <property type="entry name" value="tRNA-2-methylthio-N(6)-dimethylallyladenosine synthase 2"/>
    <property type="match status" value="1"/>
</dbReference>
<evidence type="ECO:0000259" key="12">
    <source>
        <dbReference type="PROSITE" id="PS50926"/>
    </source>
</evidence>
<dbReference type="InterPro" id="IPR038135">
    <property type="entry name" value="Methylthiotransferase_N_sf"/>
</dbReference>
<evidence type="ECO:0000256" key="1">
    <source>
        <dbReference type="ARBA" id="ARBA00003234"/>
    </source>
</evidence>